<dbReference type="GO" id="GO:0005886">
    <property type="term" value="C:plasma membrane"/>
    <property type="evidence" value="ECO:0007669"/>
    <property type="project" value="UniProtKB-SubCell"/>
</dbReference>
<comment type="similarity">
    <text evidence="3 9">Belongs to the CobD/CbiB family.</text>
</comment>
<feature type="transmembrane region" description="Helical" evidence="9">
    <location>
        <begin position="218"/>
        <end position="241"/>
    </location>
</feature>
<comment type="caution">
    <text evidence="10">The sequence shown here is derived from an EMBL/GenBank/DDBJ whole genome shotgun (WGS) entry which is preliminary data.</text>
</comment>
<evidence type="ECO:0000256" key="4">
    <source>
        <dbReference type="ARBA" id="ARBA00022475"/>
    </source>
</evidence>
<evidence type="ECO:0000256" key="7">
    <source>
        <dbReference type="ARBA" id="ARBA00022989"/>
    </source>
</evidence>
<evidence type="ECO:0000256" key="9">
    <source>
        <dbReference type="HAMAP-Rule" id="MF_00024"/>
    </source>
</evidence>
<dbReference type="NCBIfam" id="TIGR00380">
    <property type="entry name" value="cobal_cbiB"/>
    <property type="match status" value="1"/>
</dbReference>
<comment type="function">
    <text evidence="9">Converts cobyric acid to cobinamide by the addition of aminopropanol on the F carboxylic group.</text>
</comment>
<feature type="transmembrane region" description="Helical" evidence="9">
    <location>
        <begin position="58"/>
        <end position="79"/>
    </location>
</feature>
<keyword evidence="7 9" id="KW-1133">Transmembrane helix</keyword>
<dbReference type="GO" id="GO:0009236">
    <property type="term" value="P:cobalamin biosynthetic process"/>
    <property type="evidence" value="ECO:0007669"/>
    <property type="project" value="UniProtKB-UniRule"/>
</dbReference>
<feature type="transmembrane region" description="Helical" evidence="9">
    <location>
        <begin position="302"/>
        <end position="323"/>
    </location>
</feature>
<dbReference type="HAMAP" id="MF_00024">
    <property type="entry name" value="CobD_CbiB"/>
    <property type="match status" value="1"/>
</dbReference>
<keyword evidence="11" id="KW-1185">Reference proteome</keyword>
<evidence type="ECO:0000256" key="8">
    <source>
        <dbReference type="ARBA" id="ARBA00023136"/>
    </source>
</evidence>
<comment type="subcellular location">
    <subcellularLocation>
        <location evidence="1 9">Cell membrane</location>
        <topology evidence="1 9">Multi-pass membrane protein</topology>
    </subcellularLocation>
</comment>
<evidence type="ECO:0000313" key="11">
    <source>
        <dbReference type="Proteomes" id="UP000713880"/>
    </source>
</evidence>
<feature type="transmembrane region" description="Helical" evidence="9">
    <location>
        <begin position="85"/>
        <end position="104"/>
    </location>
</feature>
<evidence type="ECO:0000256" key="1">
    <source>
        <dbReference type="ARBA" id="ARBA00004651"/>
    </source>
</evidence>
<dbReference type="EMBL" id="JACJLV010000002">
    <property type="protein sequence ID" value="MBM6825702.1"/>
    <property type="molecule type" value="Genomic_DNA"/>
</dbReference>
<dbReference type="PANTHER" id="PTHR34308:SF1">
    <property type="entry name" value="COBALAMIN BIOSYNTHESIS PROTEIN CBIB"/>
    <property type="match status" value="1"/>
</dbReference>
<accession>A0A939BBG7</accession>
<dbReference type="GO" id="GO:0048472">
    <property type="term" value="F:threonine-phosphate decarboxylase activity"/>
    <property type="evidence" value="ECO:0007669"/>
    <property type="project" value="InterPro"/>
</dbReference>
<dbReference type="Pfam" id="PF03186">
    <property type="entry name" value="CobD_Cbib"/>
    <property type="match status" value="1"/>
</dbReference>
<sequence length="324" mass="35500">MNWLLQMTVPVLAGFVLDLLLGDPAWLYHPVRLIGLLIEKGEKIIRKCLPKTRGGERLGGVVLVIFVVSISALVPLGILLAAYRFFVPLGLLIETFFCYQILAVKSLKVESDRVCRALKEEGLISGRKAVSMIVGRDTEELSEEGVTKAAVETVAENTSDGVIAPLFYMVIGGAVLGFAYKAVNTMDSMIGYKNDKYRYFGTAAARLDDAANFLPSRLAAVLMIASAFLLGMDGPGAFRIYCRDRKNHKSPNAAQTESVMAGALGVELAGNAWYFGKLYEKPTIGDPKRPIEIEDIRRSHRLLYGTSILALAVFMGIKCCLLWL</sequence>
<protein>
    <recommendedName>
        <fullName evidence="9">Cobalamin biosynthesis protein CobD</fullName>
    </recommendedName>
</protein>
<reference evidence="10" key="1">
    <citation type="submission" date="2020-08" db="EMBL/GenBank/DDBJ databases">
        <authorList>
            <person name="Cejkova D."/>
            <person name="Kubasova T."/>
            <person name="Jahodarova E."/>
            <person name="Rychlik I."/>
        </authorList>
    </citation>
    <scope>NUCLEOTIDE SEQUENCE</scope>
    <source>
        <strain evidence="10">An420c</strain>
    </source>
</reference>
<reference evidence="10" key="2">
    <citation type="journal article" date="2021" name="Sci. Rep.">
        <title>The distribution of antibiotic resistance genes in chicken gut microbiota commensals.</title>
        <authorList>
            <person name="Juricova H."/>
            <person name="Matiasovicova J."/>
            <person name="Kubasova T."/>
            <person name="Cejkova D."/>
            <person name="Rychlik I."/>
        </authorList>
    </citation>
    <scope>NUCLEOTIDE SEQUENCE</scope>
    <source>
        <strain evidence="10">An420c</strain>
    </source>
</reference>
<evidence type="ECO:0000313" key="10">
    <source>
        <dbReference type="EMBL" id="MBM6825702.1"/>
    </source>
</evidence>
<gene>
    <name evidence="9 10" type="primary">cobD</name>
    <name evidence="10" type="ORF">H6A13_01095</name>
</gene>
<dbReference type="InterPro" id="IPR004485">
    <property type="entry name" value="Cobalamin_biosynth_CobD/CbiB"/>
</dbReference>
<evidence type="ECO:0000256" key="3">
    <source>
        <dbReference type="ARBA" id="ARBA00006263"/>
    </source>
</evidence>
<evidence type="ECO:0000256" key="5">
    <source>
        <dbReference type="ARBA" id="ARBA00022573"/>
    </source>
</evidence>
<evidence type="ECO:0000256" key="6">
    <source>
        <dbReference type="ARBA" id="ARBA00022692"/>
    </source>
</evidence>
<dbReference type="Proteomes" id="UP000713880">
    <property type="component" value="Unassembled WGS sequence"/>
</dbReference>
<dbReference type="PANTHER" id="PTHR34308">
    <property type="entry name" value="COBALAMIN BIOSYNTHESIS PROTEIN CBIB"/>
    <property type="match status" value="1"/>
</dbReference>
<evidence type="ECO:0000256" key="2">
    <source>
        <dbReference type="ARBA" id="ARBA00004953"/>
    </source>
</evidence>
<feature type="transmembrane region" description="Helical" evidence="9">
    <location>
        <begin position="12"/>
        <end position="38"/>
    </location>
</feature>
<keyword evidence="5 9" id="KW-0169">Cobalamin biosynthesis</keyword>
<dbReference type="AlphaFoldDB" id="A0A939BBG7"/>
<name>A0A939BBG7_9CLOT</name>
<keyword evidence="4 9" id="KW-1003">Cell membrane</keyword>
<comment type="pathway">
    <text evidence="2 9">Cofactor biosynthesis; adenosylcobalamin biosynthesis.</text>
</comment>
<proteinExistence type="inferred from homology"/>
<dbReference type="GO" id="GO:0015420">
    <property type="term" value="F:ABC-type vitamin B12 transporter activity"/>
    <property type="evidence" value="ECO:0007669"/>
    <property type="project" value="UniProtKB-UniRule"/>
</dbReference>
<keyword evidence="8 9" id="KW-0472">Membrane</keyword>
<organism evidence="10 11">
    <name type="scientific">Mordavella massiliensis</name>
    <dbReference type="NCBI Taxonomy" id="1871024"/>
    <lineage>
        <taxon>Bacteria</taxon>
        <taxon>Bacillati</taxon>
        <taxon>Bacillota</taxon>
        <taxon>Clostridia</taxon>
        <taxon>Eubacteriales</taxon>
        <taxon>Clostridiaceae</taxon>
        <taxon>Mordavella</taxon>
    </lineage>
</organism>
<keyword evidence="6 9" id="KW-0812">Transmembrane</keyword>
<feature type="transmembrane region" description="Helical" evidence="9">
    <location>
        <begin position="162"/>
        <end position="180"/>
    </location>
</feature>